<proteinExistence type="predicted"/>
<organism evidence="1 2">
    <name type="scientific">Caerostris extrusa</name>
    <name type="common">Bark spider</name>
    <name type="synonym">Caerostris bankana</name>
    <dbReference type="NCBI Taxonomy" id="172846"/>
    <lineage>
        <taxon>Eukaryota</taxon>
        <taxon>Metazoa</taxon>
        <taxon>Ecdysozoa</taxon>
        <taxon>Arthropoda</taxon>
        <taxon>Chelicerata</taxon>
        <taxon>Arachnida</taxon>
        <taxon>Araneae</taxon>
        <taxon>Araneomorphae</taxon>
        <taxon>Entelegynae</taxon>
        <taxon>Araneoidea</taxon>
        <taxon>Araneidae</taxon>
        <taxon>Caerostris</taxon>
    </lineage>
</organism>
<keyword evidence="2" id="KW-1185">Reference proteome</keyword>
<evidence type="ECO:0000313" key="1">
    <source>
        <dbReference type="EMBL" id="GIY92307.1"/>
    </source>
</evidence>
<reference evidence="1 2" key="1">
    <citation type="submission" date="2021-06" db="EMBL/GenBank/DDBJ databases">
        <title>Caerostris extrusa draft genome.</title>
        <authorList>
            <person name="Kono N."/>
            <person name="Arakawa K."/>
        </authorList>
    </citation>
    <scope>NUCLEOTIDE SEQUENCE [LARGE SCALE GENOMIC DNA]</scope>
</reference>
<comment type="caution">
    <text evidence="1">The sequence shown here is derived from an EMBL/GenBank/DDBJ whole genome shotgun (WGS) entry which is preliminary data.</text>
</comment>
<dbReference type="Proteomes" id="UP001054945">
    <property type="component" value="Unassembled WGS sequence"/>
</dbReference>
<dbReference type="EMBL" id="BPLR01000125">
    <property type="protein sequence ID" value="GIY92307.1"/>
    <property type="molecule type" value="Genomic_DNA"/>
</dbReference>
<evidence type="ECO:0000313" key="2">
    <source>
        <dbReference type="Proteomes" id="UP001054945"/>
    </source>
</evidence>
<dbReference type="AlphaFoldDB" id="A0AAV4XAW4"/>
<sequence>MLQSVAPRSSTVFFKKCSMSFTSRITPDHIQLASANKLSIVLKGASLCETVFRSRLGRDRGRYRRVNDCPSLRPHYAIAVSGPITGCIAIHEDPTAY</sequence>
<gene>
    <name evidence="1" type="ORF">CEXT_232821</name>
</gene>
<protein>
    <submittedName>
        <fullName evidence="1">Uncharacterized protein</fullName>
    </submittedName>
</protein>
<name>A0AAV4XAW4_CAEEX</name>
<accession>A0AAV4XAW4</accession>